<dbReference type="PROSITE" id="PS50977">
    <property type="entry name" value="HTH_TETR_2"/>
    <property type="match status" value="1"/>
</dbReference>
<organism evidence="6 7">
    <name type="scientific">Saccharomonospora xinjiangensis XJ-54</name>
    <dbReference type="NCBI Taxonomy" id="882086"/>
    <lineage>
        <taxon>Bacteria</taxon>
        <taxon>Bacillati</taxon>
        <taxon>Actinomycetota</taxon>
        <taxon>Actinomycetes</taxon>
        <taxon>Pseudonocardiales</taxon>
        <taxon>Pseudonocardiaceae</taxon>
        <taxon>Saccharomonospora</taxon>
    </lineage>
</organism>
<dbReference type="PRINTS" id="PR00455">
    <property type="entry name" value="HTHTETR"/>
</dbReference>
<evidence type="ECO:0000313" key="7">
    <source>
        <dbReference type="Proteomes" id="UP000004691"/>
    </source>
</evidence>
<dbReference type="PANTHER" id="PTHR30055">
    <property type="entry name" value="HTH-TYPE TRANSCRIPTIONAL REGULATOR RUTR"/>
    <property type="match status" value="1"/>
</dbReference>
<keyword evidence="2 4" id="KW-0238">DNA-binding</keyword>
<dbReference type="GO" id="GO:0000976">
    <property type="term" value="F:transcription cis-regulatory region binding"/>
    <property type="evidence" value="ECO:0007669"/>
    <property type="project" value="TreeGrafter"/>
</dbReference>
<dbReference type="Pfam" id="PF00440">
    <property type="entry name" value="TetR_N"/>
    <property type="match status" value="1"/>
</dbReference>
<evidence type="ECO:0000256" key="3">
    <source>
        <dbReference type="ARBA" id="ARBA00023163"/>
    </source>
</evidence>
<dbReference type="InterPro" id="IPR001647">
    <property type="entry name" value="HTH_TetR"/>
</dbReference>
<feature type="DNA-binding region" description="H-T-H motif" evidence="4">
    <location>
        <begin position="39"/>
        <end position="58"/>
    </location>
</feature>
<gene>
    <name evidence="6" type="ORF">SacxiDRAFT_4206</name>
</gene>
<name>I0V8D5_9PSEU</name>
<evidence type="ECO:0000313" key="6">
    <source>
        <dbReference type="EMBL" id="EID56388.1"/>
    </source>
</evidence>
<dbReference type="eggNOG" id="COG1309">
    <property type="taxonomic scope" value="Bacteria"/>
</dbReference>
<dbReference type="HOGENOM" id="CLU_069356_24_2_11"/>
<dbReference type="SUPFAM" id="SSF46689">
    <property type="entry name" value="Homeodomain-like"/>
    <property type="match status" value="1"/>
</dbReference>
<feature type="domain" description="HTH tetR-type" evidence="5">
    <location>
        <begin position="16"/>
        <end position="76"/>
    </location>
</feature>
<dbReference type="PANTHER" id="PTHR30055:SF234">
    <property type="entry name" value="HTH-TYPE TRANSCRIPTIONAL REGULATOR BETI"/>
    <property type="match status" value="1"/>
</dbReference>
<evidence type="ECO:0000256" key="4">
    <source>
        <dbReference type="PROSITE-ProRule" id="PRU00335"/>
    </source>
</evidence>
<dbReference type="Proteomes" id="UP000004691">
    <property type="component" value="Unassembled WGS sequence"/>
</dbReference>
<proteinExistence type="predicted"/>
<dbReference type="InterPro" id="IPR049484">
    <property type="entry name" value="Rv0078-like_C"/>
</dbReference>
<keyword evidence="7" id="KW-1185">Reference proteome</keyword>
<accession>I0V8D5</accession>
<dbReference type="GO" id="GO:0003700">
    <property type="term" value="F:DNA-binding transcription factor activity"/>
    <property type="evidence" value="ECO:0007669"/>
    <property type="project" value="TreeGrafter"/>
</dbReference>
<dbReference type="InterPro" id="IPR050109">
    <property type="entry name" value="HTH-type_TetR-like_transc_reg"/>
</dbReference>
<evidence type="ECO:0000259" key="5">
    <source>
        <dbReference type="PROSITE" id="PS50977"/>
    </source>
</evidence>
<dbReference type="Pfam" id="PF21351">
    <property type="entry name" value="TetR_C_41"/>
    <property type="match status" value="1"/>
</dbReference>
<keyword evidence="3" id="KW-0804">Transcription</keyword>
<evidence type="ECO:0000256" key="1">
    <source>
        <dbReference type="ARBA" id="ARBA00023015"/>
    </source>
</evidence>
<reference evidence="6 7" key="1">
    <citation type="submission" date="2012-01" db="EMBL/GenBank/DDBJ databases">
        <title>Improved High-Quality Draft sequence of Saccharomonospora xinjiangensis XJ-54.</title>
        <authorList>
            <consortium name="US DOE Joint Genome Institute"/>
            <person name="Lucas S."/>
            <person name="Han J."/>
            <person name="Lapidus A."/>
            <person name="Cheng J.-F."/>
            <person name="Goodwin L."/>
            <person name="Pitluck S."/>
            <person name="Peters L."/>
            <person name="Mikhailova N."/>
            <person name="Teshima H."/>
            <person name="Detter J.C."/>
            <person name="Han C."/>
            <person name="Tapia R."/>
            <person name="Land M."/>
            <person name="Hauser L."/>
            <person name="Kyrpides N."/>
            <person name="Ivanova N."/>
            <person name="Pagani I."/>
            <person name="Brambilla E.-M."/>
            <person name="Klenk H.-P."/>
            <person name="Woyke T."/>
        </authorList>
    </citation>
    <scope>NUCLEOTIDE SEQUENCE [LARGE SCALE GENOMIC DNA]</scope>
    <source>
        <strain evidence="6 7">XJ-54</strain>
    </source>
</reference>
<dbReference type="Gene3D" id="1.10.357.10">
    <property type="entry name" value="Tetracycline Repressor, domain 2"/>
    <property type="match status" value="1"/>
</dbReference>
<keyword evidence="1" id="KW-0805">Transcription regulation</keyword>
<dbReference type="AlphaFoldDB" id="I0V8D5"/>
<dbReference type="STRING" id="882086.SacxiDRAFT_4206"/>
<dbReference type="EMBL" id="JH636049">
    <property type="protein sequence ID" value="EID56388.1"/>
    <property type="molecule type" value="Genomic_DNA"/>
</dbReference>
<sequence>MLGPVSVKRLRERQAEATRELLIGIARERFVEQGYSATAIDDIVRRAGIAKGALYHHFSGKDALFKAVYDVVLGETAESVMTAALAEQDPWAAVRAGLSAFLDACLQPAFRRIVIIDSVGVQAADSWEGGLEGVELPMLRIVLTPLVESAALPGVELDPLAHVALGGLYGAALYIARAADPQAARTEAEAVLDIVLRGVRAAITGRSEKPAASEPASECSRM</sequence>
<dbReference type="InterPro" id="IPR009057">
    <property type="entry name" value="Homeodomain-like_sf"/>
</dbReference>
<evidence type="ECO:0000256" key="2">
    <source>
        <dbReference type="ARBA" id="ARBA00023125"/>
    </source>
</evidence>
<protein>
    <submittedName>
        <fullName evidence="6">Transcriptional regulator</fullName>
    </submittedName>
</protein>